<dbReference type="Proteomes" id="UP000053447">
    <property type="component" value="Unassembled WGS sequence"/>
</dbReference>
<dbReference type="OrthoDB" id="10260961at2759"/>
<dbReference type="GeneID" id="28941472"/>
<name>A0A0W4ZGF5_PNEJ7</name>
<comment type="caution">
    <text evidence="1">The sequence shown here is derived from an EMBL/GenBank/DDBJ whole genome shotgun (WGS) entry which is preliminary data.</text>
</comment>
<dbReference type="SUPFAM" id="SSF53474">
    <property type="entry name" value="alpha/beta-Hydrolases"/>
    <property type="match status" value="1"/>
</dbReference>
<dbReference type="RefSeq" id="XP_018228425.1">
    <property type="nucleotide sequence ID" value="XM_018375217.1"/>
</dbReference>
<dbReference type="PANTHER" id="PTHR42103:SF2">
    <property type="entry name" value="AB HYDROLASE-1 DOMAIN-CONTAINING PROTEIN"/>
    <property type="match status" value="1"/>
</dbReference>
<gene>
    <name evidence="1" type="ORF">T551_02954</name>
</gene>
<dbReference type="VEuPathDB" id="FungiDB:T551_02954"/>
<evidence type="ECO:0000313" key="2">
    <source>
        <dbReference type="Proteomes" id="UP000053447"/>
    </source>
</evidence>
<organism evidence="1 2">
    <name type="scientific">Pneumocystis jirovecii (strain RU7)</name>
    <name type="common">Human pneumocystis pneumonia agent</name>
    <dbReference type="NCBI Taxonomy" id="1408657"/>
    <lineage>
        <taxon>Eukaryota</taxon>
        <taxon>Fungi</taxon>
        <taxon>Dikarya</taxon>
        <taxon>Ascomycota</taxon>
        <taxon>Taphrinomycotina</taxon>
        <taxon>Pneumocystomycetes</taxon>
        <taxon>Pneumocystaceae</taxon>
        <taxon>Pneumocystis</taxon>
    </lineage>
</organism>
<dbReference type="eggNOG" id="ENOG502SE7E">
    <property type="taxonomic scope" value="Eukaryota"/>
</dbReference>
<keyword evidence="2" id="KW-1185">Reference proteome</keyword>
<evidence type="ECO:0000313" key="1">
    <source>
        <dbReference type="EMBL" id="KTW27455.1"/>
    </source>
</evidence>
<evidence type="ECO:0008006" key="3">
    <source>
        <dbReference type="Google" id="ProtNLM"/>
    </source>
</evidence>
<sequence>MKEERFIYSTEKNSLEIRIYDPGSTVNAAIIAHPYAPLGGNFNNHVVIAIAEKLFSLEYLVVTFNFRGALGSKGQTSWTSYPEQQNFQTVINYTLTNFPKINKIILGGYSYGALIAIKMNPPIKNTFFLLISPPLPPLTYFLGLFLQFTSNNLHKKGLVIYGGKDLLTSLFSWRNYCKFWANLNSPNELITVKVENAGHFWSEKNNLEILLSEISNWINFIRT</sequence>
<dbReference type="AlphaFoldDB" id="A0A0W4ZGF5"/>
<dbReference type="InterPro" id="IPR029058">
    <property type="entry name" value="AB_hydrolase_fold"/>
</dbReference>
<dbReference type="STRING" id="1408657.A0A0W4ZGF5"/>
<reference evidence="2" key="1">
    <citation type="journal article" date="2016" name="Nat. Commun.">
        <title>Genome analysis of three Pneumocystis species reveals adaptation mechanisms to life exclusively in mammalian hosts.</title>
        <authorList>
            <person name="Ma L."/>
            <person name="Chen Z."/>
            <person name="Huang D.W."/>
            <person name="Kutty G."/>
            <person name="Ishihara M."/>
            <person name="Wang H."/>
            <person name="Abouelleil A."/>
            <person name="Bishop L."/>
            <person name="Davey E."/>
            <person name="Deng R."/>
            <person name="Deng X."/>
            <person name="Fan L."/>
            <person name="Fantoni G."/>
            <person name="Fitzgerald M."/>
            <person name="Gogineni E."/>
            <person name="Goldberg J.M."/>
            <person name="Handley G."/>
            <person name="Hu X."/>
            <person name="Huber C."/>
            <person name="Jiao X."/>
            <person name="Jones K."/>
            <person name="Levin J.Z."/>
            <person name="Liu Y."/>
            <person name="Macdonald P."/>
            <person name="Melnikov A."/>
            <person name="Raley C."/>
            <person name="Sassi M."/>
            <person name="Sherman B.T."/>
            <person name="Song X."/>
            <person name="Sykes S."/>
            <person name="Tran B."/>
            <person name="Walsh L."/>
            <person name="Xia Y."/>
            <person name="Yang J."/>
            <person name="Young S."/>
            <person name="Zeng Q."/>
            <person name="Zheng X."/>
            <person name="Stephens R."/>
            <person name="Nusbaum C."/>
            <person name="Birren B.W."/>
            <person name="Azadi P."/>
            <person name="Lempicki R.A."/>
            <person name="Cuomo C.A."/>
            <person name="Kovacs J.A."/>
        </authorList>
    </citation>
    <scope>NUCLEOTIDE SEQUENCE [LARGE SCALE GENOMIC DNA]</scope>
    <source>
        <strain evidence="2">RU7</strain>
    </source>
</reference>
<dbReference type="EMBL" id="LFWA01000014">
    <property type="protein sequence ID" value="KTW27455.1"/>
    <property type="molecule type" value="Genomic_DNA"/>
</dbReference>
<proteinExistence type="predicted"/>
<dbReference type="Gene3D" id="3.40.50.1820">
    <property type="entry name" value="alpha/beta hydrolase"/>
    <property type="match status" value="1"/>
</dbReference>
<accession>A0A0W4ZGF5</accession>
<dbReference type="PANTHER" id="PTHR42103">
    <property type="entry name" value="ALPHA/BETA-HYDROLASES SUPERFAMILY PROTEIN"/>
    <property type="match status" value="1"/>
</dbReference>
<protein>
    <recommendedName>
        <fullName evidence="3">Serine aminopeptidase S33 domain-containing protein</fullName>
    </recommendedName>
</protein>